<evidence type="ECO:0000256" key="1">
    <source>
        <dbReference type="ARBA" id="ARBA00023172"/>
    </source>
</evidence>
<sequence length="519" mass="59374">MAGRKGDYLFKRGDMYWVKFQYPKELGIKTLQRTTGKRNYDEAWLAVANDIIEHKQFLALRNQIKRGMTQQWIMPESDSAAHKPMRDMFAKLKQVIEEGRSVLDLATEEDIAEHEQVRAMHDKLKATLAQPLSLQDIVELITSPARPSQEPFTTVENADGTTSFATPTEVFVNANGKTVATRPNESIVGIKPIFMTENERRGILIATQRKEQLTNRTGDTDWQIVNAYIDAKNKSKAWEREAREVYEDWRRIVGKTFNRADLPDGEKLAQYYLKEHVPLKARKTGVQGIKTATVAKKLNFLSAPINHQLKNKNPKIRFNPFRGVVPDVRDATRKSPLYNEDLKRIDRNLDKLGSNERLLYLICRHTGCRRGEAWQIEETREKGLRVIWFGSKNEQSVRRIPIPDALLPHLPTQIDGSLFTDDPINVGKNLNRAMRRFGITDETKTLHSFRHRAKDRLRAEACPVDVQWAILGHEKKTVADGYGKGFAMTVLKPYVELIGCYDEASFAPDPDAYNDDADT</sequence>
<dbReference type="RefSeq" id="WP_167671208.1">
    <property type="nucleotide sequence ID" value="NZ_JAATJS010000001.1"/>
</dbReference>
<accession>A0ABX0V6F3</accession>
<keyword evidence="1" id="KW-0233">DNA recombination</keyword>
<dbReference type="InterPro" id="IPR013762">
    <property type="entry name" value="Integrase-like_cat_sf"/>
</dbReference>
<feature type="domain" description="Tyr recombinase" evidence="2">
    <location>
        <begin position="332"/>
        <end position="496"/>
    </location>
</feature>
<dbReference type="Proteomes" id="UP000707352">
    <property type="component" value="Unassembled WGS sequence"/>
</dbReference>
<keyword evidence="4" id="KW-1185">Reference proteome</keyword>
<dbReference type="SUPFAM" id="SSF56349">
    <property type="entry name" value="DNA breaking-rejoining enzymes"/>
    <property type="match status" value="1"/>
</dbReference>
<dbReference type="InterPro" id="IPR011010">
    <property type="entry name" value="DNA_brk_join_enz"/>
</dbReference>
<comment type="caution">
    <text evidence="3">The sequence shown here is derived from an EMBL/GenBank/DDBJ whole genome shotgun (WGS) entry which is preliminary data.</text>
</comment>
<evidence type="ECO:0000259" key="2">
    <source>
        <dbReference type="PROSITE" id="PS51898"/>
    </source>
</evidence>
<dbReference type="EMBL" id="JAATJS010000001">
    <property type="protein sequence ID" value="NIX75313.1"/>
    <property type="molecule type" value="Genomic_DNA"/>
</dbReference>
<evidence type="ECO:0000313" key="4">
    <source>
        <dbReference type="Proteomes" id="UP000707352"/>
    </source>
</evidence>
<organism evidence="3 4">
    <name type="scientific">Microvirga terricola</name>
    <dbReference type="NCBI Taxonomy" id="2719797"/>
    <lineage>
        <taxon>Bacteria</taxon>
        <taxon>Pseudomonadati</taxon>
        <taxon>Pseudomonadota</taxon>
        <taxon>Alphaproteobacteria</taxon>
        <taxon>Hyphomicrobiales</taxon>
        <taxon>Methylobacteriaceae</taxon>
        <taxon>Microvirga</taxon>
    </lineage>
</organism>
<dbReference type="InterPro" id="IPR002104">
    <property type="entry name" value="Integrase_catalytic"/>
</dbReference>
<proteinExistence type="predicted"/>
<protein>
    <recommendedName>
        <fullName evidence="2">Tyr recombinase domain-containing protein</fullName>
    </recommendedName>
</protein>
<dbReference type="Gene3D" id="1.10.443.10">
    <property type="entry name" value="Intergrase catalytic core"/>
    <property type="match status" value="1"/>
</dbReference>
<evidence type="ECO:0000313" key="3">
    <source>
        <dbReference type="EMBL" id="NIX75313.1"/>
    </source>
</evidence>
<dbReference type="PROSITE" id="PS51898">
    <property type="entry name" value="TYR_RECOMBINASE"/>
    <property type="match status" value="1"/>
</dbReference>
<gene>
    <name evidence="3" type="ORF">HB375_01630</name>
</gene>
<reference evidence="3 4" key="1">
    <citation type="submission" date="2020-03" db="EMBL/GenBank/DDBJ databases">
        <title>The genome sequence of Microvirga sp. c23x22.</title>
        <authorList>
            <person name="Zhang X."/>
        </authorList>
    </citation>
    <scope>NUCLEOTIDE SEQUENCE [LARGE SCALE GENOMIC DNA]</scope>
    <source>
        <strain evidence="4">c23x22</strain>
    </source>
</reference>
<name>A0ABX0V6F3_9HYPH</name>